<sequence length="112" mass="12050">MQQLPPAPTQPPMNQQQTRQTSASSAVQYHPPFAPRSQIEAMPPFPAMRSLPAQGPAQIILDAAKRHPVFFTDRLKRAPTGVNTGEGLSSSPIAKGYIFNDGATKKEGGVKL</sequence>
<keyword evidence="3" id="KW-1185">Reference proteome</keyword>
<evidence type="ECO:0000313" key="2">
    <source>
        <dbReference type="EMBL" id="KAL3420031.1"/>
    </source>
</evidence>
<reference evidence="2 3" key="1">
    <citation type="submission" date="2024-06" db="EMBL/GenBank/DDBJ databases">
        <title>Complete genome of Phlyctema vagabunda strain 19-DSS-EL-015.</title>
        <authorList>
            <person name="Fiorenzani C."/>
        </authorList>
    </citation>
    <scope>NUCLEOTIDE SEQUENCE [LARGE SCALE GENOMIC DNA]</scope>
    <source>
        <strain evidence="2 3">19-DSS-EL-015</strain>
    </source>
</reference>
<feature type="compositionally biased region" description="Low complexity" evidence="1">
    <location>
        <begin position="15"/>
        <end position="28"/>
    </location>
</feature>
<organism evidence="2 3">
    <name type="scientific">Phlyctema vagabunda</name>
    <dbReference type="NCBI Taxonomy" id="108571"/>
    <lineage>
        <taxon>Eukaryota</taxon>
        <taxon>Fungi</taxon>
        <taxon>Dikarya</taxon>
        <taxon>Ascomycota</taxon>
        <taxon>Pezizomycotina</taxon>
        <taxon>Leotiomycetes</taxon>
        <taxon>Helotiales</taxon>
        <taxon>Dermateaceae</taxon>
        <taxon>Phlyctema</taxon>
    </lineage>
</organism>
<comment type="caution">
    <text evidence="2">The sequence shown here is derived from an EMBL/GenBank/DDBJ whole genome shotgun (WGS) entry which is preliminary data.</text>
</comment>
<dbReference type="EMBL" id="JBFCZG010000007">
    <property type="protein sequence ID" value="KAL3420031.1"/>
    <property type="molecule type" value="Genomic_DNA"/>
</dbReference>
<evidence type="ECO:0000313" key="3">
    <source>
        <dbReference type="Proteomes" id="UP001629113"/>
    </source>
</evidence>
<feature type="region of interest" description="Disordered" evidence="1">
    <location>
        <begin position="1"/>
        <end position="30"/>
    </location>
</feature>
<proteinExistence type="predicted"/>
<name>A0ABR4P9N7_9HELO</name>
<evidence type="ECO:0000256" key="1">
    <source>
        <dbReference type="SAM" id="MobiDB-lite"/>
    </source>
</evidence>
<protein>
    <submittedName>
        <fullName evidence="2">Uncharacterized protein</fullName>
    </submittedName>
</protein>
<accession>A0ABR4P9N7</accession>
<gene>
    <name evidence="2" type="ORF">PVAG01_08530</name>
</gene>
<dbReference type="Proteomes" id="UP001629113">
    <property type="component" value="Unassembled WGS sequence"/>
</dbReference>
<feature type="compositionally biased region" description="Pro residues" evidence="1">
    <location>
        <begin position="1"/>
        <end position="11"/>
    </location>
</feature>